<evidence type="ECO:0000256" key="4">
    <source>
        <dbReference type="SAM" id="MobiDB-lite"/>
    </source>
</evidence>
<feature type="compositionally biased region" description="Basic and acidic residues" evidence="4">
    <location>
        <begin position="744"/>
        <end position="774"/>
    </location>
</feature>
<dbReference type="GO" id="GO:0005730">
    <property type="term" value="C:nucleolus"/>
    <property type="evidence" value="ECO:0007669"/>
    <property type="project" value="TreeGrafter"/>
</dbReference>
<dbReference type="Pfam" id="PF03715">
    <property type="entry name" value="Noc2"/>
    <property type="match status" value="1"/>
</dbReference>
<dbReference type="GO" id="GO:0042273">
    <property type="term" value="P:ribosomal large subunit biogenesis"/>
    <property type="evidence" value="ECO:0007669"/>
    <property type="project" value="TreeGrafter"/>
</dbReference>
<gene>
    <name evidence="5" type="ORF">BDY17DRAFT_297983</name>
</gene>
<keyword evidence="3" id="KW-0539">Nucleus</keyword>
<feature type="compositionally biased region" description="Basic and acidic residues" evidence="4">
    <location>
        <begin position="93"/>
        <end position="104"/>
    </location>
</feature>
<evidence type="ECO:0000256" key="2">
    <source>
        <dbReference type="ARBA" id="ARBA00005907"/>
    </source>
</evidence>
<feature type="compositionally biased region" description="Acidic residues" evidence="4">
    <location>
        <begin position="149"/>
        <end position="181"/>
    </location>
</feature>
<dbReference type="RefSeq" id="XP_033590302.1">
    <property type="nucleotide sequence ID" value="XM_033733667.1"/>
</dbReference>
<reference evidence="5" key="1">
    <citation type="journal article" date="2020" name="Stud. Mycol.">
        <title>101 Dothideomycetes genomes: a test case for predicting lifestyles and emergence of pathogens.</title>
        <authorList>
            <person name="Haridas S."/>
            <person name="Albert R."/>
            <person name="Binder M."/>
            <person name="Bloem J."/>
            <person name="Labutti K."/>
            <person name="Salamov A."/>
            <person name="Andreopoulos B."/>
            <person name="Baker S."/>
            <person name="Barry K."/>
            <person name="Bills G."/>
            <person name="Bluhm B."/>
            <person name="Cannon C."/>
            <person name="Castanera R."/>
            <person name="Culley D."/>
            <person name="Daum C."/>
            <person name="Ezra D."/>
            <person name="Gonzalez J."/>
            <person name="Henrissat B."/>
            <person name="Kuo A."/>
            <person name="Liang C."/>
            <person name="Lipzen A."/>
            <person name="Lutzoni F."/>
            <person name="Magnuson J."/>
            <person name="Mondo S."/>
            <person name="Nolan M."/>
            <person name="Ohm R."/>
            <person name="Pangilinan J."/>
            <person name="Park H.-J."/>
            <person name="Ramirez L."/>
            <person name="Alfaro M."/>
            <person name="Sun H."/>
            <person name="Tritt A."/>
            <person name="Yoshinaga Y."/>
            <person name="Zwiers L.-H."/>
            <person name="Turgeon B."/>
            <person name="Goodwin S."/>
            <person name="Spatafora J."/>
            <person name="Crous P."/>
            <person name="Grigoriev I."/>
        </authorList>
    </citation>
    <scope>NUCLEOTIDE SEQUENCE</scope>
    <source>
        <strain evidence="5">CBS 113389</strain>
    </source>
</reference>
<evidence type="ECO:0000256" key="1">
    <source>
        <dbReference type="ARBA" id="ARBA00004123"/>
    </source>
</evidence>
<dbReference type="GO" id="GO:0030690">
    <property type="term" value="C:Noc1p-Noc2p complex"/>
    <property type="evidence" value="ECO:0007669"/>
    <property type="project" value="TreeGrafter"/>
</dbReference>
<name>A0A6A6PUS3_9PEZI</name>
<dbReference type="OrthoDB" id="10266662at2759"/>
<keyword evidence="6" id="KW-1185">Reference proteome</keyword>
<dbReference type="PANTHER" id="PTHR12687">
    <property type="entry name" value="NUCLEOLAR COMPLEX 2 AND RAD4-RELATED"/>
    <property type="match status" value="1"/>
</dbReference>
<dbReference type="EMBL" id="MU001635">
    <property type="protein sequence ID" value="KAF2483732.1"/>
    <property type="molecule type" value="Genomic_DNA"/>
</dbReference>
<dbReference type="Proteomes" id="UP000799767">
    <property type="component" value="Unassembled WGS sequence"/>
</dbReference>
<dbReference type="GeneID" id="54474669"/>
<proteinExistence type="inferred from homology"/>
<comment type="similarity">
    <text evidence="2">Belongs to the NOC2 family.</text>
</comment>
<evidence type="ECO:0000313" key="5">
    <source>
        <dbReference type="EMBL" id="KAF2483732.1"/>
    </source>
</evidence>
<evidence type="ECO:0000256" key="3">
    <source>
        <dbReference type="ARBA" id="ARBA00023242"/>
    </source>
</evidence>
<dbReference type="GO" id="GO:0030691">
    <property type="term" value="C:Noc2p-Noc3p complex"/>
    <property type="evidence" value="ECO:0007669"/>
    <property type="project" value="TreeGrafter"/>
</dbReference>
<feature type="compositionally biased region" description="Basic and acidic residues" evidence="4">
    <location>
        <begin position="65"/>
        <end position="74"/>
    </location>
</feature>
<feature type="compositionally biased region" description="Basic residues" evidence="4">
    <location>
        <begin position="75"/>
        <end position="92"/>
    </location>
</feature>
<dbReference type="AlphaFoldDB" id="A0A6A6PUS3"/>
<accession>A0A6A6PUS3</accession>
<comment type="subcellular location">
    <subcellularLocation>
        <location evidence="1">Nucleus</location>
    </subcellularLocation>
</comment>
<sequence length="819" mass="93333">MLHWQVKRWTWTRRCHDDPAGKTSANQKFPGLELFFESSSQTAVHPPTHTTMAQTKATKKFEKRHLKDTLEKRNGFKKIKQRQQVKAKKKARRAEEHGEPEPRKAAPNSVSKEAKEKLQSMSVDEFFQGGFEVPELPKNGSKRKRSQQVEEDEESDASFEQEPVPQDDDVDDMSEEDDLEDHEQQLQALAQNDPEFHKYLQDNEPELLDVNLDELEGLNDDEEPKRKKSRKSKDMDADESGEEPEAKNNELTKATIRKWASALTTQHSLRTAREVILAFRAAAHVSDDDEQGFKYSVSDPQVYHELLTLALKQIPAVFEHHLPVQENKHGKVHVATESKKFKTITPLLRSHVGSILHLLDHLSDPATLRLTLSCTLPLLPYLLSFKKLVRDMTKGVTNVWSLTSNTEATRIAAFLLLRRLMVIGDPGIRENVLKAIYQALVKGSRNTTIHTLAGVNLMKNSASELWGLDGSVGYTTAFTFIRQLAIHLRNSIQNNAKESYKAVYNWQYVHSLDFWSRVLSAHCTASDAPLRPLIYPLVQVTLGAMRLIPTATYFPLRFQLIRSLLRLSRATGTYIPLAAPIYEVLTSGEMRKVPKPATLKPLDFSTAIRAPKAYLHTRTYQDGTGEQVQELLAEFLVLWSKNIAFPELSLPVTVMLKRWLKDVNSREFGKGNKNPRVNGMVSLVVQKAEANAKWVEERRAKVEFAPNDRKGVEAFLREVEWEKTPIGAFVVGLRRTKEEKEKVLEQARRDEEKKGQDERNAKEKEKVSNGRIEESDVDSEEDEDEEAEEMSEAEDLDDDFTNDEDEEVEGEDLLIDGDE</sequence>
<organism evidence="5 6">
    <name type="scientific">Neohortaea acidophila</name>
    <dbReference type="NCBI Taxonomy" id="245834"/>
    <lineage>
        <taxon>Eukaryota</taxon>
        <taxon>Fungi</taxon>
        <taxon>Dikarya</taxon>
        <taxon>Ascomycota</taxon>
        <taxon>Pezizomycotina</taxon>
        <taxon>Dothideomycetes</taxon>
        <taxon>Dothideomycetidae</taxon>
        <taxon>Mycosphaerellales</taxon>
        <taxon>Teratosphaeriaceae</taxon>
        <taxon>Neohortaea</taxon>
    </lineage>
</organism>
<dbReference type="GO" id="GO:0005654">
    <property type="term" value="C:nucleoplasm"/>
    <property type="evidence" value="ECO:0007669"/>
    <property type="project" value="TreeGrafter"/>
</dbReference>
<protein>
    <submittedName>
        <fullName evidence="5">Noc2p family-domain-containing protein</fullName>
    </submittedName>
</protein>
<feature type="compositionally biased region" description="Polar residues" evidence="4">
    <location>
        <begin position="39"/>
        <end position="56"/>
    </location>
</feature>
<feature type="region of interest" description="Disordered" evidence="4">
    <location>
        <begin position="39"/>
        <end position="184"/>
    </location>
</feature>
<feature type="compositionally biased region" description="Acidic residues" evidence="4">
    <location>
        <begin position="775"/>
        <end position="819"/>
    </location>
</feature>
<feature type="region of interest" description="Disordered" evidence="4">
    <location>
        <begin position="744"/>
        <end position="819"/>
    </location>
</feature>
<evidence type="ECO:0000313" key="6">
    <source>
        <dbReference type="Proteomes" id="UP000799767"/>
    </source>
</evidence>
<dbReference type="InterPro" id="IPR005343">
    <property type="entry name" value="Noc2"/>
</dbReference>
<feature type="region of interest" description="Disordered" evidence="4">
    <location>
        <begin position="215"/>
        <end position="252"/>
    </location>
</feature>
<dbReference type="PANTHER" id="PTHR12687:SF4">
    <property type="entry name" value="NUCLEOLAR COMPLEX PROTEIN 2 HOMOLOG"/>
    <property type="match status" value="1"/>
</dbReference>